<dbReference type="STRING" id="1245748.A0A421D5P2"/>
<name>A0A421D5P2_9EURO</name>
<dbReference type="Proteomes" id="UP000215289">
    <property type="component" value="Unassembled WGS sequence"/>
</dbReference>
<organism evidence="1 2">
    <name type="scientific">Aspergillus turcosus</name>
    <dbReference type="NCBI Taxonomy" id="1245748"/>
    <lineage>
        <taxon>Eukaryota</taxon>
        <taxon>Fungi</taxon>
        <taxon>Dikarya</taxon>
        <taxon>Ascomycota</taxon>
        <taxon>Pezizomycotina</taxon>
        <taxon>Eurotiomycetes</taxon>
        <taxon>Eurotiomycetidae</taxon>
        <taxon>Eurotiales</taxon>
        <taxon>Aspergillaceae</taxon>
        <taxon>Aspergillus</taxon>
        <taxon>Aspergillus subgen. Fumigati</taxon>
    </lineage>
</organism>
<dbReference type="EMBL" id="NIDN02000078">
    <property type="protein sequence ID" value="RLL97444.1"/>
    <property type="molecule type" value="Genomic_DNA"/>
</dbReference>
<protein>
    <submittedName>
        <fullName evidence="1">Uncharacterized protein</fullName>
    </submittedName>
</protein>
<dbReference type="OrthoDB" id="4471584at2759"/>
<comment type="caution">
    <text evidence="1">The sequence shown here is derived from an EMBL/GenBank/DDBJ whole genome shotgun (WGS) entry which is preliminary data.</text>
</comment>
<evidence type="ECO:0000313" key="1">
    <source>
        <dbReference type="EMBL" id="RLL97444.1"/>
    </source>
</evidence>
<dbReference type="AlphaFoldDB" id="A0A421D5P2"/>
<accession>A0A421D5P2</accession>
<keyword evidence="2" id="KW-1185">Reference proteome</keyword>
<reference evidence="1 2" key="1">
    <citation type="submission" date="2018-08" db="EMBL/GenBank/DDBJ databases">
        <title>Draft genome sequences of two Aspergillus turcosus clinical strains isolated from bronchoalveolar lavage fluid: one azole-susceptible and the other azole-resistant.</title>
        <authorList>
            <person name="Parent-Michaud M."/>
            <person name="Dufresne P.J."/>
            <person name="Fournier E."/>
            <person name="Martineau C."/>
            <person name="Moreira S."/>
            <person name="Perkins V."/>
            <person name="De Repentigny L."/>
            <person name="Dufresne S.F."/>
        </authorList>
    </citation>
    <scope>NUCLEOTIDE SEQUENCE [LARGE SCALE GENOMIC DNA]</scope>
    <source>
        <strain evidence="1">HMR AF 1038</strain>
    </source>
</reference>
<evidence type="ECO:0000313" key="2">
    <source>
        <dbReference type="Proteomes" id="UP000215289"/>
    </source>
</evidence>
<sequence length="281" mass="31488">MATSPDSLILRYSGFGFTDEQSFYEHLVEKISEARASDAIYAELVYDNVAPSWMANVGDALERAKAGFCKSYNPFTLILRVVAMPSLLHNADQVWYNRCQTEWLVSGNLTQNEYDMLYATANSEDYTFPDGPMVGVLKSPNVAVDVPNAIMPRIVVESGWSESLDYLQNDAREWLVGGNGRVQAAIIIKWTPSRTTQRVHGLVEVYTLDRNGMPRLQQREQIFPISQGTAPGTQAIRLTRRMFFGRSVRPGARPGDVLPLDIDKLRAIAQMEMGRMGYIPA</sequence>
<proteinExistence type="predicted"/>
<gene>
    <name evidence="1" type="ORF">CFD26_107107</name>
</gene>